<comment type="catalytic activity">
    <reaction evidence="8 9">
        <text>thymidine + ATP = dTMP + ADP + H(+)</text>
        <dbReference type="Rhea" id="RHEA:19129"/>
        <dbReference type="ChEBI" id="CHEBI:15378"/>
        <dbReference type="ChEBI" id="CHEBI:17748"/>
        <dbReference type="ChEBI" id="CHEBI:30616"/>
        <dbReference type="ChEBI" id="CHEBI:63528"/>
        <dbReference type="ChEBI" id="CHEBI:456216"/>
        <dbReference type="EC" id="2.7.1.21"/>
    </reaction>
</comment>
<dbReference type="Proteomes" id="UP001597497">
    <property type="component" value="Unassembled WGS sequence"/>
</dbReference>
<dbReference type="EC" id="2.7.1.21" evidence="2 8"/>
<dbReference type="EMBL" id="JBHUMM010000014">
    <property type="protein sequence ID" value="MFD2671628.1"/>
    <property type="molecule type" value="Genomic_DNA"/>
</dbReference>
<evidence type="ECO:0000256" key="7">
    <source>
        <dbReference type="ARBA" id="ARBA00022840"/>
    </source>
</evidence>
<gene>
    <name evidence="8" type="primary">tdk</name>
    <name evidence="11" type="ORF">ACFSUC_08425</name>
</gene>
<accession>A0ABW5R9H0</accession>
<keyword evidence="8" id="KW-0963">Cytoplasm</keyword>
<dbReference type="PROSITE" id="PS00603">
    <property type="entry name" value="TK_CELLULAR_TYPE"/>
    <property type="match status" value="1"/>
</dbReference>
<keyword evidence="12" id="KW-1185">Reference proteome</keyword>
<keyword evidence="8" id="KW-0479">Metal-binding</keyword>
<evidence type="ECO:0000256" key="3">
    <source>
        <dbReference type="ARBA" id="ARBA00022634"/>
    </source>
</evidence>
<keyword evidence="4 8" id="KW-0808">Transferase</keyword>
<feature type="binding site" evidence="8">
    <location>
        <begin position="89"/>
        <end position="92"/>
    </location>
    <ligand>
        <name>ATP</name>
        <dbReference type="ChEBI" id="CHEBI:30616"/>
    </ligand>
</feature>
<comment type="subunit">
    <text evidence="8">Homotetramer.</text>
</comment>
<dbReference type="Gene3D" id="3.40.50.300">
    <property type="entry name" value="P-loop containing nucleotide triphosphate hydrolases"/>
    <property type="match status" value="1"/>
</dbReference>
<dbReference type="RefSeq" id="WP_379929103.1">
    <property type="nucleotide sequence ID" value="NZ_JBHUMM010000014.1"/>
</dbReference>
<dbReference type="PANTHER" id="PTHR11441">
    <property type="entry name" value="THYMIDINE KINASE"/>
    <property type="match status" value="1"/>
</dbReference>
<dbReference type="HAMAP" id="MF_00124">
    <property type="entry name" value="Thymidine_kinase"/>
    <property type="match status" value="1"/>
</dbReference>
<feature type="binding site" evidence="8">
    <location>
        <position position="147"/>
    </location>
    <ligand>
        <name>Zn(2+)</name>
        <dbReference type="ChEBI" id="CHEBI:29105"/>
    </ligand>
</feature>
<dbReference type="GO" id="GO:0004797">
    <property type="term" value="F:thymidine kinase activity"/>
    <property type="evidence" value="ECO:0007669"/>
    <property type="project" value="UniProtKB-EC"/>
</dbReference>
<keyword evidence="6 8" id="KW-0418">Kinase</keyword>
<evidence type="ECO:0000256" key="6">
    <source>
        <dbReference type="ARBA" id="ARBA00022777"/>
    </source>
</evidence>
<keyword evidence="3 8" id="KW-0237">DNA synthesis</keyword>
<reference evidence="12" key="1">
    <citation type="journal article" date="2019" name="Int. J. Syst. Evol. Microbiol.">
        <title>The Global Catalogue of Microorganisms (GCM) 10K type strain sequencing project: providing services to taxonomists for standard genome sequencing and annotation.</title>
        <authorList>
            <consortium name="The Broad Institute Genomics Platform"/>
            <consortium name="The Broad Institute Genome Sequencing Center for Infectious Disease"/>
            <person name="Wu L."/>
            <person name="Ma J."/>
        </authorList>
    </citation>
    <scope>NUCLEOTIDE SEQUENCE [LARGE SCALE GENOMIC DNA]</scope>
    <source>
        <strain evidence="12">KCTC 33676</strain>
    </source>
</reference>
<dbReference type="NCBIfam" id="NF003300">
    <property type="entry name" value="PRK04296.1-5"/>
    <property type="match status" value="1"/>
</dbReference>
<evidence type="ECO:0000256" key="1">
    <source>
        <dbReference type="ARBA" id="ARBA00007587"/>
    </source>
</evidence>
<dbReference type="SUPFAM" id="SSF57716">
    <property type="entry name" value="Glucocorticoid receptor-like (DNA-binding domain)"/>
    <property type="match status" value="1"/>
</dbReference>
<sequence>MAQLYFYYGTMNSSKSAQLLMANHNYRDQGKNTIVFKPKRDTRDGPYVTSRAFEEQLPVIWIGEDEQGRMCATTREQMAERDIHCVLVDEAQFLTPAQVDELTDIVDELQVPVLCYGLITDFQTHFFAGSRRLMEIADKRSEIKTVCYYCTSKSLINMRIDEQGQAVTAGEQVKIGGNDTYRPVCRKCYKQRTTRSTRKQQ</sequence>
<evidence type="ECO:0000256" key="8">
    <source>
        <dbReference type="HAMAP-Rule" id="MF_00124"/>
    </source>
</evidence>
<comment type="caution">
    <text evidence="8">Lacks conserved residue(s) required for the propagation of feature annotation.</text>
</comment>
<evidence type="ECO:0000256" key="4">
    <source>
        <dbReference type="ARBA" id="ARBA00022679"/>
    </source>
</evidence>
<comment type="similarity">
    <text evidence="1 8 10">Belongs to the thymidine kinase family.</text>
</comment>
<dbReference type="InterPro" id="IPR027417">
    <property type="entry name" value="P-loop_NTPase"/>
</dbReference>
<evidence type="ECO:0000256" key="5">
    <source>
        <dbReference type="ARBA" id="ARBA00022741"/>
    </source>
</evidence>
<keyword evidence="7 8" id="KW-0067">ATP-binding</keyword>
<dbReference type="PIRSF" id="PIRSF035805">
    <property type="entry name" value="TK_cell"/>
    <property type="match status" value="1"/>
</dbReference>
<evidence type="ECO:0000256" key="2">
    <source>
        <dbReference type="ARBA" id="ARBA00012118"/>
    </source>
</evidence>
<dbReference type="PANTHER" id="PTHR11441:SF0">
    <property type="entry name" value="THYMIDINE KINASE, CYTOSOLIC"/>
    <property type="match status" value="1"/>
</dbReference>
<dbReference type="SUPFAM" id="SSF52540">
    <property type="entry name" value="P-loop containing nucleoside triphosphate hydrolases"/>
    <property type="match status" value="1"/>
</dbReference>
<feature type="binding site" evidence="8">
    <location>
        <position position="185"/>
    </location>
    <ligand>
        <name>Zn(2+)</name>
        <dbReference type="ChEBI" id="CHEBI:29105"/>
    </ligand>
</feature>
<evidence type="ECO:0000256" key="10">
    <source>
        <dbReference type="RuleBase" id="RU004165"/>
    </source>
</evidence>
<feature type="binding site" evidence="8">
    <location>
        <position position="150"/>
    </location>
    <ligand>
        <name>Zn(2+)</name>
        <dbReference type="ChEBI" id="CHEBI:29105"/>
    </ligand>
</feature>
<keyword evidence="8" id="KW-0862">Zinc</keyword>
<keyword evidence="5 8" id="KW-0547">Nucleotide-binding</keyword>
<evidence type="ECO:0000313" key="11">
    <source>
        <dbReference type="EMBL" id="MFD2671628.1"/>
    </source>
</evidence>
<feature type="binding site" evidence="8">
    <location>
        <position position="188"/>
    </location>
    <ligand>
        <name>Zn(2+)</name>
        <dbReference type="ChEBI" id="CHEBI:29105"/>
    </ligand>
</feature>
<evidence type="ECO:0000313" key="12">
    <source>
        <dbReference type="Proteomes" id="UP001597497"/>
    </source>
</evidence>
<evidence type="ECO:0000256" key="9">
    <source>
        <dbReference type="RuleBase" id="RU000544"/>
    </source>
</evidence>
<dbReference type="InterPro" id="IPR001267">
    <property type="entry name" value="Thymidine_kinase"/>
</dbReference>
<dbReference type="Pfam" id="PF00265">
    <property type="entry name" value="TK"/>
    <property type="match status" value="1"/>
</dbReference>
<feature type="active site" description="Proton acceptor" evidence="8">
    <location>
        <position position="90"/>
    </location>
</feature>
<proteinExistence type="inferred from homology"/>
<dbReference type="InterPro" id="IPR020633">
    <property type="entry name" value="Thymidine_kinase_CS"/>
</dbReference>
<name>A0ABW5R9H0_9BACL</name>
<organism evidence="11 12">
    <name type="scientific">Marinicrinis sediminis</name>
    <dbReference type="NCBI Taxonomy" id="1652465"/>
    <lineage>
        <taxon>Bacteria</taxon>
        <taxon>Bacillati</taxon>
        <taxon>Bacillota</taxon>
        <taxon>Bacilli</taxon>
        <taxon>Bacillales</taxon>
        <taxon>Paenibacillaceae</taxon>
    </lineage>
</organism>
<comment type="caution">
    <text evidence="11">The sequence shown here is derived from an EMBL/GenBank/DDBJ whole genome shotgun (WGS) entry which is preliminary data.</text>
</comment>
<comment type="subcellular location">
    <subcellularLocation>
        <location evidence="8">Cytoplasm</location>
    </subcellularLocation>
</comment>
<dbReference type="Gene3D" id="3.30.60.20">
    <property type="match status" value="1"/>
</dbReference>
<protein>
    <recommendedName>
        <fullName evidence="2 8">Thymidine kinase</fullName>
        <ecNumber evidence="2 8">2.7.1.21</ecNumber>
    </recommendedName>
</protein>